<evidence type="ECO:0000256" key="1">
    <source>
        <dbReference type="ARBA" id="ARBA00004917"/>
    </source>
</evidence>
<dbReference type="GO" id="GO:0009349">
    <property type="term" value="C:riboflavin synthase complex"/>
    <property type="evidence" value="ECO:0007669"/>
    <property type="project" value="UniProtKB-UniRule"/>
</dbReference>
<dbReference type="GO" id="GO:0005829">
    <property type="term" value="C:cytosol"/>
    <property type="evidence" value="ECO:0007669"/>
    <property type="project" value="TreeGrafter"/>
</dbReference>
<name>W0VAM9_9BURK</name>
<dbReference type="RefSeq" id="WP_038494725.1">
    <property type="nucleotide sequence ID" value="NZ_BCTH01000106.1"/>
</dbReference>
<comment type="similarity">
    <text evidence="2 7">Belongs to the DMRL synthase family.</text>
</comment>
<dbReference type="PANTHER" id="PTHR21058:SF0">
    <property type="entry name" value="6,7-DIMETHYL-8-RIBITYLLUMAZINE SYNTHASE"/>
    <property type="match status" value="1"/>
</dbReference>
<dbReference type="CDD" id="cd09209">
    <property type="entry name" value="Lumazine_synthase-I"/>
    <property type="match status" value="1"/>
</dbReference>
<keyword evidence="5 7" id="KW-0808">Transferase</keyword>
<evidence type="ECO:0000256" key="5">
    <source>
        <dbReference type="ARBA" id="ARBA00022679"/>
    </source>
</evidence>
<evidence type="ECO:0000256" key="4">
    <source>
        <dbReference type="ARBA" id="ARBA00022619"/>
    </source>
</evidence>
<keyword evidence="4 7" id="KW-0686">Riboflavin biosynthesis</keyword>
<dbReference type="HOGENOM" id="CLU_089358_1_2_4"/>
<feature type="active site" description="Proton donor" evidence="7">
    <location>
        <position position="90"/>
    </location>
</feature>
<evidence type="ECO:0000313" key="8">
    <source>
        <dbReference type="EMBL" id="CDG84413.1"/>
    </source>
</evidence>
<feature type="binding site" evidence="7">
    <location>
        <begin position="58"/>
        <end position="60"/>
    </location>
    <ligand>
        <name>5-amino-6-(D-ribitylamino)uracil</name>
        <dbReference type="ChEBI" id="CHEBI:15934"/>
    </ligand>
</feature>
<reference evidence="8 9" key="1">
    <citation type="journal article" date="2015" name="Genome Announc.">
        <title>Genome Sequence of Mushroom Soft-Rot Pathogen Janthinobacterium agaricidamnosum.</title>
        <authorList>
            <person name="Graupner K."/>
            <person name="Lackner G."/>
            <person name="Hertweck C."/>
        </authorList>
    </citation>
    <scope>NUCLEOTIDE SEQUENCE [LARGE SCALE GENOMIC DNA]</scope>
    <source>
        <strain evidence="9">NBRC 102515 / DSM 9628</strain>
    </source>
</reference>
<feature type="binding site" evidence="7">
    <location>
        <begin position="82"/>
        <end position="84"/>
    </location>
    <ligand>
        <name>5-amino-6-(D-ribitylamino)uracil</name>
        <dbReference type="ChEBI" id="CHEBI:15934"/>
    </ligand>
</feature>
<dbReference type="KEGG" id="jag:GJA_3799"/>
<dbReference type="UniPathway" id="UPA00275">
    <property type="reaction ID" value="UER00404"/>
</dbReference>
<evidence type="ECO:0000256" key="2">
    <source>
        <dbReference type="ARBA" id="ARBA00007424"/>
    </source>
</evidence>
<dbReference type="Pfam" id="PF00885">
    <property type="entry name" value="DMRL_synthase"/>
    <property type="match status" value="1"/>
</dbReference>
<keyword evidence="9" id="KW-1185">Reference proteome</keyword>
<gene>
    <name evidence="7 8" type="primary">ribH</name>
    <name evidence="8" type="ORF">GJA_3799</name>
</gene>
<dbReference type="AlphaFoldDB" id="W0VAM9"/>
<evidence type="ECO:0000256" key="7">
    <source>
        <dbReference type="HAMAP-Rule" id="MF_00178"/>
    </source>
</evidence>
<feature type="binding site" evidence="7">
    <location>
        <position position="24"/>
    </location>
    <ligand>
        <name>5-amino-6-(D-ribitylamino)uracil</name>
        <dbReference type="ChEBI" id="CHEBI:15934"/>
    </ligand>
</feature>
<comment type="function">
    <text evidence="7">Catalyzes the formation of 6,7-dimethyl-8-ribityllumazine by condensation of 5-amino-6-(D-ribitylamino)uracil with 3,4-dihydroxy-2-butanone 4-phosphate. This is the penultimate step in the biosynthesis of riboflavin.</text>
</comment>
<dbReference type="HAMAP" id="MF_00178">
    <property type="entry name" value="Lumazine_synth"/>
    <property type="match status" value="1"/>
</dbReference>
<evidence type="ECO:0000256" key="6">
    <source>
        <dbReference type="ARBA" id="ARBA00048785"/>
    </source>
</evidence>
<dbReference type="InterPro" id="IPR034964">
    <property type="entry name" value="LS"/>
</dbReference>
<feature type="binding site" evidence="7">
    <location>
        <position position="115"/>
    </location>
    <ligand>
        <name>5-amino-6-(D-ribitylamino)uracil</name>
        <dbReference type="ChEBI" id="CHEBI:15934"/>
    </ligand>
</feature>
<dbReference type="OrthoDB" id="9809709at2"/>
<dbReference type="EMBL" id="HG322949">
    <property type="protein sequence ID" value="CDG84413.1"/>
    <property type="molecule type" value="Genomic_DNA"/>
</dbReference>
<dbReference type="eggNOG" id="COG0054">
    <property type="taxonomic scope" value="Bacteria"/>
</dbReference>
<comment type="catalytic activity">
    <reaction evidence="6 7">
        <text>(2S)-2-hydroxy-3-oxobutyl phosphate + 5-amino-6-(D-ribitylamino)uracil = 6,7-dimethyl-8-(1-D-ribityl)lumazine + phosphate + 2 H2O + H(+)</text>
        <dbReference type="Rhea" id="RHEA:26152"/>
        <dbReference type="ChEBI" id="CHEBI:15377"/>
        <dbReference type="ChEBI" id="CHEBI:15378"/>
        <dbReference type="ChEBI" id="CHEBI:15934"/>
        <dbReference type="ChEBI" id="CHEBI:43474"/>
        <dbReference type="ChEBI" id="CHEBI:58201"/>
        <dbReference type="ChEBI" id="CHEBI:58830"/>
        <dbReference type="EC" id="2.5.1.78"/>
    </reaction>
</comment>
<dbReference type="GO" id="GO:0016874">
    <property type="term" value="F:ligase activity"/>
    <property type="evidence" value="ECO:0007669"/>
    <property type="project" value="UniProtKB-KW"/>
</dbReference>
<proteinExistence type="inferred from homology"/>
<dbReference type="NCBIfam" id="TIGR00114">
    <property type="entry name" value="lumazine-synth"/>
    <property type="match status" value="1"/>
</dbReference>
<dbReference type="InterPro" id="IPR002180">
    <property type="entry name" value="LS/RS"/>
</dbReference>
<dbReference type="STRING" id="1349767.GJA_3799"/>
<organism evidence="8 9">
    <name type="scientific">Janthinobacterium agaricidamnosum NBRC 102515 = DSM 9628</name>
    <dbReference type="NCBI Taxonomy" id="1349767"/>
    <lineage>
        <taxon>Bacteria</taxon>
        <taxon>Pseudomonadati</taxon>
        <taxon>Pseudomonadota</taxon>
        <taxon>Betaproteobacteria</taxon>
        <taxon>Burkholderiales</taxon>
        <taxon>Oxalobacteraceae</taxon>
        <taxon>Janthinobacterium</taxon>
    </lineage>
</organism>
<sequence length="161" mass="17022">MTVGTYETNFAGDGLRVGVVQARFNEVVCHGLLSACLAELSKLGVADEDVLHVTVPGALEIPLVLQKMAETNQFDALIALGAVIRGETYHFELVSNEVGAGITRVGLDCGIPIANAVLTTENDEQAEVRMSVKGAEAARVAVEMANLAQALEELRDAGEEE</sequence>
<dbReference type="GO" id="GO:0000906">
    <property type="term" value="F:6,7-dimethyl-8-ribityllumazine synthase activity"/>
    <property type="evidence" value="ECO:0007669"/>
    <property type="project" value="UniProtKB-UniRule"/>
</dbReference>
<dbReference type="SUPFAM" id="SSF52121">
    <property type="entry name" value="Lumazine synthase"/>
    <property type="match status" value="1"/>
</dbReference>
<dbReference type="GO" id="GO:0009231">
    <property type="term" value="P:riboflavin biosynthetic process"/>
    <property type="evidence" value="ECO:0007669"/>
    <property type="project" value="UniProtKB-UniRule"/>
</dbReference>
<dbReference type="InterPro" id="IPR036467">
    <property type="entry name" value="LS/RS_sf"/>
</dbReference>
<feature type="binding site" evidence="7">
    <location>
        <position position="129"/>
    </location>
    <ligand>
        <name>(2S)-2-hydroxy-3-oxobutyl phosphate</name>
        <dbReference type="ChEBI" id="CHEBI:58830"/>
    </ligand>
</feature>
<comment type="pathway">
    <text evidence="1 7">Cofactor biosynthesis; riboflavin biosynthesis; riboflavin from 2-hydroxy-3-oxobutyl phosphate and 5-amino-6-(D-ribitylamino)uracil: step 1/2.</text>
</comment>
<dbReference type="EC" id="2.5.1.78" evidence="3 7"/>
<evidence type="ECO:0000313" key="9">
    <source>
        <dbReference type="Proteomes" id="UP000027604"/>
    </source>
</evidence>
<dbReference type="Proteomes" id="UP000027604">
    <property type="component" value="Chromosome I"/>
</dbReference>
<dbReference type="Gene3D" id="3.40.50.960">
    <property type="entry name" value="Lumazine/riboflavin synthase"/>
    <property type="match status" value="1"/>
</dbReference>
<dbReference type="PANTHER" id="PTHR21058">
    <property type="entry name" value="6,7-DIMETHYL-8-RIBITYLLUMAZINE SYNTHASE DMRL SYNTHASE LUMAZINE SYNTHASE"/>
    <property type="match status" value="1"/>
</dbReference>
<feature type="binding site" evidence="7">
    <location>
        <begin position="87"/>
        <end position="88"/>
    </location>
    <ligand>
        <name>(2S)-2-hydroxy-3-oxobutyl phosphate</name>
        <dbReference type="ChEBI" id="CHEBI:58830"/>
    </ligand>
</feature>
<protein>
    <recommendedName>
        <fullName evidence="3 7">6,7-dimethyl-8-ribityllumazine synthase</fullName>
        <shortName evidence="7">DMRL synthase</shortName>
        <shortName evidence="7">LS</shortName>
        <shortName evidence="7">Lumazine synthase</shortName>
        <ecNumber evidence="3 7">2.5.1.78</ecNumber>
    </recommendedName>
</protein>
<accession>W0VAM9</accession>
<evidence type="ECO:0000256" key="3">
    <source>
        <dbReference type="ARBA" id="ARBA00012664"/>
    </source>
</evidence>
<dbReference type="PATRIC" id="fig|1349767.4.peg.391"/>
<keyword evidence="8" id="KW-0436">Ligase</keyword>